<dbReference type="PANTHER" id="PTHR43844">
    <property type="entry name" value="METHIONINE SYNTHASE"/>
    <property type="match status" value="1"/>
</dbReference>
<dbReference type="Gene3D" id="3.20.20.210">
    <property type="match status" value="1"/>
</dbReference>
<dbReference type="GO" id="GO:0003871">
    <property type="term" value="F:5-methyltetrahydropteroyltriglutamate-homocysteine S-methyltransferase activity"/>
    <property type="evidence" value="ECO:0007669"/>
    <property type="project" value="InterPro"/>
</dbReference>
<dbReference type="SUPFAM" id="SSF51726">
    <property type="entry name" value="UROD/MetE-like"/>
    <property type="match status" value="1"/>
</dbReference>
<dbReference type="EMBL" id="UINC01146073">
    <property type="protein sequence ID" value="SVD36588.1"/>
    <property type="molecule type" value="Genomic_DNA"/>
</dbReference>
<dbReference type="Pfam" id="PF01717">
    <property type="entry name" value="Meth_synt_2"/>
    <property type="match status" value="1"/>
</dbReference>
<evidence type="ECO:0000259" key="1">
    <source>
        <dbReference type="Pfam" id="PF01717"/>
    </source>
</evidence>
<feature type="non-terminal residue" evidence="2">
    <location>
        <position position="1"/>
    </location>
</feature>
<organism evidence="2">
    <name type="scientific">marine metagenome</name>
    <dbReference type="NCBI Taxonomy" id="408172"/>
    <lineage>
        <taxon>unclassified sequences</taxon>
        <taxon>metagenomes</taxon>
        <taxon>ecological metagenomes</taxon>
    </lineage>
</organism>
<name>A0A382USB4_9ZZZZ</name>
<proteinExistence type="predicted"/>
<protein>
    <recommendedName>
        <fullName evidence="1">Cobalamin-independent methionine synthase MetE C-terminal/archaeal domain-containing protein</fullName>
    </recommendedName>
</protein>
<dbReference type="InterPro" id="IPR038071">
    <property type="entry name" value="UROD/MetE-like_sf"/>
</dbReference>
<dbReference type="PANTHER" id="PTHR43844:SF1">
    <property type="entry name" value="METHIONINE SYNTHASE"/>
    <property type="match status" value="1"/>
</dbReference>
<dbReference type="GO" id="GO:0008270">
    <property type="term" value="F:zinc ion binding"/>
    <property type="evidence" value="ECO:0007669"/>
    <property type="project" value="InterPro"/>
</dbReference>
<gene>
    <name evidence="2" type="ORF">METZ01_LOCUS389442</name>
</gene>
<dbReference type="AlphaFoldDB" id="A0A382USB4"/>
<evidence type="ECO:0000313" key="2">
    <source>
        <dbReference type="EMBL" id="SVD36588.1"/>
    </source>
</evidence>
<reference evidence="2" key="1">
    <citation type="submission" date="2018-05" db="EMBL/GenBank/DDBJ databases">
        <authorList>
            <person name="Lanie J.A."/>
            <person name="Ng W.-L."/>
            <person name="Kazmierczak K.M."/>
            <person name="Andrzejewski T.M."/>
            <person name="Davidsen T.M."/>
            <person name="Wayne K.J."/>
            <person name="Tettelin H."/>
            <person name="Glass J.I."/>
            <person name="Rusch D."/>
            <person name="Podicherti R."/>
            <person name="Tsui H.-C.T."/>
            <person name="Winkler M.E."/>
        </authorList>
    </citation>
    <scope>NUCLEOTIDE SEQUENCE</scope>
</reference>
<sequence length="285" mass="31462">LSYIGIIADIMDGFERKLVDGLYWHTVIAPMTPKLPGLVAEEAKFLRSRTDRKIKVALPSPYLLGQRMWDPERSVAAYPTREAFMEALVPILHGELAAVQAAGVDVVQFDDPHLCLFVDDRVRRKYDDVDHEVDLCIGMLNDILSGVEGITSAIHLCRRNKGRGGWVGEGGYGPIIPALQRLNVDQYVMEFTIPVAGDLAVLRELPERSTVGLGCVDCRGKHVDTPEEIAARVEKALDYLPPDRIALNPDCGFAPGNAADIPIDEAYEKLTNEAKAAKILREKYG</sequence>
<feature type="domain" description="Cobalamin-independent methionine synthase MetE C-terminal/archaeal" evidence="1">
    <location>
        <begin position="81"/>
        <end position="278"/>
    </location>
</feature>
<accession>A0A382USB4</accession>
<dbReference type="GO" id="GO:0009086">
    <property type="term" value="P:methionine biosynthetic process"/>
    <property type="evidence" value="ECO:0007669"/>
    <property type="project" value="InterPro"/>
</dbReference>
<dbReference type="InterPro" id="IPR002629">
    <property type="entry name" value="Met_Synth_C/arc"/>
</dbReference>